<feature type="transmembrane region" description="Helical" evidence="1">
    <location>
        <begin position="46"/>
        <end position="66"/>
    </location>
</feature>
<keyword evidence="3" id="KW-1185">Reference proteome</keyword>
<dbReference type="EMBL" id="GL883077">
    <property type="protein sequence ID" value="EGF92582.1"/>
    <property type="molecule type" value="Genomic_DNA"/>
</dbReference>
<dbReference type="STRING" id="715226.ABI_10190"/>
<dbReference type="eggNOG" id="ENOG5032TG8">
    <property type="taxonomic scope" value="Bacteria"/>
</dbReference>
<evidence type="ECO:0000313" key="3">
    <source>
        <dbReference type="Proteomes" id="UP000006512"/>
    </source>
</evidence>
<dbReference type="AlphaFoldDB" id="F4QH45"/>
<feature type="transmembrane region" description="Helical" evidence="1">
    <location>
        <begin position="161"/>
        <end position="178"/>
    </location>
</feature>
<dbReference type="Proteomes" id="UP000006512">
    <property type="component" value="Unassembled WGS sequence"/>
</dbReference>
<proteinExistence type="predicted"/>
<protein>
    <submittedName>
        <fullName evidence="2">Putative membrane protein</fullName>
    </submittedName>
</protein>
<evidence type="ECO:0000313" key="2">
    <source>
        <dbReference type="EMBL" id="EGF92582.1"/>
    </source>
</evidence>
<gene>
    <name evidence="2" type="ORF">ABI_10190</name>
</gene>
<feature type="transmembrane region" description="Helical" evidence="1">
    <location>
        <begin position="130"/>
        <end position="149"/>
    </location>
</feature>
<keyword evidence="1" id="KW-0812">Transmembrane</keyword>
<sequence length="249" mass="26698">MYPKRAKIASHAYGFFISSPRSGVRPRALAPSADDCHRGGMHSLNIQIHVICGLLALSLGLFPLLAPKGRGVHRVFGWLFVVAGTGVLSAALAGILFWPQPGPLVIATLSAGYNFTGGVRAMPRFRAAPGVIDAVLAVAALAACGWLMLAMGRGTASWPPVLGYSILGILATIAVYDLSRHLWAQTWRRHVREIDHGLKMTGAYFAMMSAGAGSLLREGQPWSQILPQTVGTLVMIVFLVLHIRKARRG</sequence>
<keyword evidence="1" id="KW-0472">Membrane</keyword>
<evidence type="ECO:0000256" key="1">
    <source>
        <dbReference type="SAM" id="Phobius"/>
    </source>
</evidence>
<name>F4QH45_9CAUL</name>
<feature type="transmembrane region" description="Helical" evidence="1">
    <location>
        <begin position="222"/>
        <end position="243"/>
    </location>
</feature>
<dbReference type="HOGENOM" id="CLU_1114056_0_0_5"/>
<feature type="transmembrane region" description="Helical" evidence="1">
    <location>
        <begin position="198"/>
        <end position="216"/>
    </location>
</feature>
<organism evidence="2 3">
    <name type="scientific">Asticcacaulis biprosthecium C19</name>
    <dbReference type="NCBI Taxonomy" id="715226"/>
    <lineage>
        <taxon>Bacteria</taxon>
        <taxon>Pseudomonadati</taxon>
        <taxon>Pseudomonadota</taxon>
        <taxon>Alphaproteobacteria</taxon>
        <taxon>Caulobacterales</taxon>
        <taxon>Caulobacteraceae</taxon>
        <taxon>Asticcacaulis</taxon>
    </lineage>
</organism>
<keyword evidence="1" id="KW-1133">Transmembrane helix</keyword>
<reference evidence="3" key="1">
    <citation type="submission" date="2011-03" db="EMBL/GenBank/DDBJ databases">
        <title>Draft genome sequence of Brevundimonas diminuta.</title>
        <authorList>
            <person name="Brown P.J.B."/>
            <person name="Buechlein A."/>
            <person name="Hemmerich C."/>
            <person name="Brun Y.V."/>
        </authorList>
    </citation>
    <scope>NUCLEOTIDE SEQUENCE [LARGE SCALE GENOMIC DNA]</scope>
    <source>
        <strain evidence="3">C19</strain>
    </source>
</reference>
<feature type="transmembrane region" description="Helical" evidence="1">
    <location>
        <begin position="78"/>
        <end position="98"/>
    </location>
</feature>
<accession>F4QH45</accession>